<dbReference type="Gene3D" id="3.40.390.30">
    <property type="entry name" value="Metalloproteases ('zincins'), catalytic domain"/>
    <property type="match status" value="1"/>
</dbReference>
<keyword evidence="4 7" id="KW-0255">Endonuclease</keyword>
<evidence type="ECO:0000256" key="1">
    <source>
        <dbReference type="ARBA" id="ARBA00010875"/>
    </source>
</evidence>
<protein>
    <recommendedName>
        <fullName evidence="7">Endoribonuclease YbeY</fullName>
        <ecNumber evidence="7">3.1.-.-</ecNumber>
    </recommendedName>
</protein>
<dbReference type="SUPFAM" id="SSF55486">
    <property type="entry name" value="Metalloproteases ('zincins'), catalytic domain"/>
    <property type="match status" value="1"/>
</dbReference>
<keyword evidence="7" id="KW-0963">Cytoplasm</keyword>
<evidence type="ECO:0000256" key="4">
    <source>
        <dbReference type="ARBA" id="ARBA00022759"/>
    </source>
</evidence>
<dbReference type="GO" id="GO:0008270">
    <property type="term" value="F:zinc ion binding"/>
    <property type="evidence" value="ECO:0007669"/>
    <property type="project" value="UniProtKB-UniRule"/>
</dbReference>
<dbReference type="NCBIfam" id="TIGR00043">
    <property type="entry name" value="rRNA maturation RNase YbeY"/>
    <property type="match status" value="1"/>
</dbReference>
<comment type="function">
    <text evidence="7">Single strand-specific metallo-endoribonuclease involved in late-stage 70S ribosome quality control and in maturation of the 3' terminus of the 16S rRNA.</text>
</comment>
<dbReference type="PROSITE" id="PS01306">
    <property type="entry name" value="UPF0054"/>
    <property type="match status" value="1"/>
</dbReference>
<evidence type="ECO:0000256" key="7">
    <source>
        <dbReference type="HAMAP-Rule" id="MF_00009"/>
    </source>
</evidence>
<dbReference type="AlphaFoldDB" id="A0A1F5SYS2"/>
<keyword evidence="7" id="KW-0698">rRNA processing</keyword>
<keyword evidence="5 7" id="KW-0378">Hydrolase</keyword>
<evidence type="ECO:0000256" key="2">
    <source>
        <dbReference type="ARBA" id="ARBA00022722"/>
    </source>
</evidence>
<evidence type="ECO:0000256" key="6">
    <source>
        <dbReference type="ARBA" id="ARBA00022833"/>
    </source>
</evidence>
<feature type="binding site" evidence="7">
    <location>
        <position position="120"/>
    </location>
    <ligand>
        <name>Zn(2+)</name>
        <dbReference type="ChEBI" id="CHEBI:29105"/>
        <note>catalytic</note>
    </ligand>
</feature>
<dbReference type="EC" id="3.1.-.-" evidence="7"/>
<keyword evidence="2 7" id="KW-0540">Nuclease</keyword>
<comment type="caution">
    <text evidence="8">The sequence shown here is derived from an EMBL/GenBank/DDBJ whole genome shotgun (WGS) entry which is preliminary data.</text>
</comment>
<dbReference type="PANTHER" id="PTHR46986">
    <property type="entry name" value="ENDORIBONUCLEASE YBEY, CHLOROPLASTIC"/>
    <property type="match status" value="1"/>
</dbReference>
<comment type="subcellular location">
    <subcellularLocation>
        <location evidence="7">Cytoplasm</location>
    </subcellularLocation>
</comment>
<accession>A0A1F5SYS2</accession>
<dbReference type="GO" id="GO:0004222">
    <property type="term" value="F:metalloendopeptidase activity"/>
    <property type="evidence" value="ECO:0007669"/>
    <property type="project" value="InterPro"/>
</dbReference>
<comment type="similarity">
    <text evidence="1 7">Belongs to the endoribonuclease YbeY family.</text>
</comment>
<dbReference type="Proteomes" id="UP000179001">
    <property type="component" value="Unassembled WGS sequence"/>
</dbReference>
<keyword evidence="3 7" id="KW-0479">Metal-binding</keyword>
<gene>
    <name evidence="7" type="primary">ybeY</name>
    <name evidence="8" type="ORF">A2478_05325</name>
</gene>
<feature type="binding site" evidence="7">
    <location>
        <position position="110"/>
    </location>
    <ligand>
        <name>Zn(2+)</name>
        <dbReference type="ChEBI" id="CHEBI:29105"/>
        <note>catalytic</note>
    </ligand>
</feature>
<dbReference type="InterPro" id="IPR023091">
    <property type="entry name" value="MetalPrtase_cat_dom_sf_prd"/>
</dbReference>
<dbReference type="STRING" id="1798002.A2478_05325"/>
<name>A0A1F5SYS2_9BACT</name>
<keyword evidence="6 7" id="KW-0862">Zinc</keyword>
<evidence type="ECO:0000313" key="8">
    <source>
        <dbReference type="EMBL" id="OGF31875.1"/>
    </source>
</evidence>
<dbReference type="InterPro" id="IPR020549">
    <property type="entry name" value="YbeY_CS"/>
</dbReference>
<dbReference type="EMBL" id="MFGJ01000007">
    <property type="protein sequence ID" value="OGF31875.1"/>
    <property type="molecule type" value="Genomic_DNA"/>
</dbReference>
<dbReference type="GO" id="GO:0004521">
    <property type="term" value="F:RNA endonuclease activity"/>
    <property type="evidence" value="ECO:0007669"/>
    <property type="project" value="UniProtKB-UniRule"/>
</dbReference>
<evidence type="ECO:0000256" key="3">
    <source>
        <dbReference type="ARBA" id="ARBA00022723"/>
    </source>
</evidence>
<organism evidence="8 9">
    <name type="scientific">Candidatus Falkowbacteria bacterium RIFOXYC2_FULL_36_12</name>
    <dbReference type="NCBI Taxonomy" id="1798002"/>
    <lineage>
        <taxon>Bacteria</taxon>
        <taxon>Candidatus Falkowiibacteriota</taxon>
    </lineage>
</organism>
<keyword evidence="7" id="KW-0690">Ribosome biogenesis</keyword>
<proteinExistence type="inferred from homology"/>
<comment type="cofactor">
    <cofactor evidence="7">
        <name>Zn(2+)</name>
        <dbReference type="ChEBI" id="CHEBI:29105"/>
    </cofactor>
    <text evidence="7">Binds 1 zinc ion.</text>
</comment>
<dbReference type="GO" id="GO:0006364">
    <property type="term" value="P:rRNA processing"/>
    <property type="evidence" value="ECO:0007669"/>
    <property type="project" value="UniProtKB-UniRule"/>
</dbReference>
<dbReference type="GO" id="GO:0005737">
    <property type="term" value="C:cytoplasm"/>
    <property type="evidence" value="ECO:0007669"/>
    <property type="project" value="UniProtKB-SubCell"/>
</dbReference>
<evidence type="ECO:0000313" key="9">
    <source>
        <dbReference type="Proteomes" id="UP000179001"/>
    </source>
</evidence>
<dbReference type="Pfam" id="PF02130">
    <property type="entry name" value="YbeY"/>
    <property type="match status" value="1"/>
</dbReference>
<dbReference type="PANTHER" id="PTHR46986:SF1">
    <property type="entry name" value="ENDORIBONUCLEASE YBEY, CHLOROPLASTIC"/>
    <property type="match status" value="1"/>
</dbReference>
<feature type="binding site" evidence="7">
    <location>
        <position position="114"/>
    </location>
    <ligand>
        <name>Zn(2+)</name>
        <dbReference type="ChEBI" id="CHEBI:29105"/>
        <note>catalytic</note>
    </ligand>
</feature>
<dbReference type="InterPro" id="IPR002036">
    <property type="entry name" value="YbeY"/>
</dbReference>
<sequence length="141" mass="16536">MIIVELNKQVVFVYPKKLVEKINKIVQKKLSLKGNFNLSLAIVSPAKIRQFNRIYRKKDYVTDVLSFEDNDKINKAIFIGEILICLVQAKKQAKEKKHSVQQEFITLYLHGLLHLFGYDHLKKAEAEMMETLEQKILNQIY</sequence>
<reference evidence="8 9" key="1">
    <citation type="journal article" date="2016" name="Nat. Commun.">
        <title>Thousands of microbial genomes shed light on interconnected biogeochemical processes in an aquifer system.</title>
        <authorList>
            <person name="Anantharaman K."/>
            <person name="Brown C.T."/>
            <person name="Hug L.A."/>
            <person name="Sharon I."/>
            <person name="Castelle C.J."/>
            <person name="Probst A.J."/>
            <person name="Thomas B.C."/>
            <person name="Singh A."/>
            <person name="Wilkins M.J."/>
            <person name="Karaoz U."/>
            <person name="Brodie E.L."/>
            <person name="Williams K.H."/>
            <person name="Hubbard S.S."/>
            <person name="Banfield J.F."/>
        </authorList>
    </citation>
    <scope>NUCLEOTIDE SEQUENCE [LARGE SCALE GENOMIC DNA]</scope>
</reference>
<evidence type="ECO:0000256" key="5">
    <source>
        <dbReference type="ARBA" id="ARBA00022801"/>
    </source>
</evidence>
<dbReference type="HAMAP" id="MF_00009">
    <property type="entry name" value="Endoribonucl_YbeY"/>
    <property type="match status" value="1"/>
</dbReference>